<organism evidence="1 2">
    <name type="scientific">Corchorus capsularis</name>
    <name type="common">Jute</name>
    <dbReference type="NCBI Taxonomy" id="210143"/>
    <lineage>
        <taxon>Eukaryota</taxon>
        <taxon>Viridiplantae</taxon>
        <taxon>Streptophyta</taxon>
        <taxon>Embryophyta</taxon>
        <taxon>Tracheophyta</taxon>
        <taxon>Spermatophyta</taxon>
        <taxon>Magnoliopsida</taxon>
        <taxon>eudicotyledons</taxon>
        <taxon>Gunneridae</taxon>
        <taxon>Pentapetalae</taxon>
        <taxon>rosids</taxon>
        <taxon>malvids</taxon>
        <taxon>Malvales</taxon>
        <taxon>Malvaceae</taxon>
        <taxon>Grewioideae</taxon>
        <taxon>Apeibeae</taxon>
        <taxon>Corchorus</taxon>
    </lineage>
</organism>
<gene>
    <name evidence="1" type="ORF">CCACVL1_23516</name>
</gene>
<dbReference type="EMBL" id="AWWV01013462">
    <property type="protein sequence ID" value="OMO61438.1"/>
    <property type="molecule type" value="Genomic_DNA"/>
</dbReference>
<evidence type="ECO:0000313" key="1">
    <source>
        <dbReference type="EMBL" id="OMO61438.1"/>
    </source>
</evidence>
<accession>A0A1R3GTI8</accession>
<sequence length="19" mass="2220">MAIVQRHIFIPTPLVGWLK</sequence>
<reference evidence="1 2" key="1">
    <citation type="submission" date="2013-09" db="EMBL/GenBank/DDBJ databases">
        <title>Corchorus capsularis genome sequencing.</title>
        <authorList>
            <person name="Alam M."/>
            <person name="Haque M.S."/>
            <person name="Islam M.S."/>
            <person name="Emdad E.M."/>
            <person name="Islam M.M."/>
            <person name="Ahmed B."/>
            <person name="Halim A."/>
            <person name="Hossen Q.M.M."/>
            <person name="Hossain M.Z."/>
            <person name="Ahmed R."/>
            <person name="Khan M.M."/>
            <person name="Islam R."/>
            <person name="Rashid M.M."/>
            <person name="Khan S.A."/>
            <person name="Rahman M.S."/>
            <person name="Alam M."/>
        </authorList>
    </citation>
    <scope>NUCLEOTIDE SEQUENCE [LARGE SCALE GENOMIC DNA]</scope>
    <source>
        <strain evidence="2">cv. CVL-1</strain>
        <tissue evidence="1">Whole seedling</tissue>
    </source>
</reference>
<name>A0A1R3GTI8_COCAP</name>
<dbReference type="AlphaFoldDB" id="A0A1R3GTI8"/>
<evidence type="ECO:0000313" key="2">
    <source>
        <dbReference type="Proteomes" id="UP000188268"/>
    </source>
</evidence>
<keyword evidence="2" id="KW-1185">Reference proteome</keyword>
<proteinExistence type="predicted"/>
<comment type="caution">
    <text evidence="1">The sequence shown here is derived from an EMBL/GenBank/DDBJ whole genome shotgun (WGS) entry which is preliminary data.</text>
</comment>
<protein>
    <submittedName>
        <fullName evidence="1">Uncharacterized protein</fullName>
    </submittedName>
</protein>
<dbReference type="Gramene" id="OMO61438">
    <property type="protein sequence ID" value="OMO61438"/>
    <property type="gene ID" value="CCACVL1_23516"/>
</dbReference>
<dbReference type="Proteomes" id="UP000188268">
    <property type="component" value="Unassembled WGS sequence"/>
</dbReference>